<evidence type="ECO:0000256" key="2">
    <source>
        <dbReference type="SAM" id="Phobius"/>
    </source>
</evidence>
<dbReference type="GO" id="GO:0006696">
    <property type="term" value="P:ergosterol biosynthetic process"/>
    <property type="evidence" value="ECO:0007669"/>
    <property type="project" value="TreeGrafter"/>
</dbReference>
<feature type="transmembrane region" description="Helical" evidence="2">
    <location>
        <begin position="372"/>
        <end position="394"/>
    </location>
</feature>
<name>C4JMV6_UNCRE</name>
<dbReference type="GeneID" id="8437176"/>
<evidence type="ECO:0000313" key="4">
    <source>
        <dbReference type="Proteomes" id="UP000002058"/>
    </source>
</evidence>
<dbReference type="PROSITE" id="PS01044">
    <property type="entry name" value="SQUALEN_PHYTOEN_SYN_1"/>
    <property type="match status" value="1"/>
</dbReference>
<keyword evidence="1" id="KW-0808">Transferase</keyword>
<dbReference type="Pfam" id="PF00494">
    <property type="entry name" value="SQS_PSY"/>
    <property type="match status" value="1"/>
</dbReference>
<dbReference type="InterPro" id="IPR044844">
    <property type="entry name" value="Trans_IPPS_euk-type"/>
</dbReference>
<dbReference type="InterPro" id="IPR033904">
    <property type="entry name" value="Trans_IPPS_HH"/>
</dbReference>
<dbReference type="OMA" id="CKSEESF"/>
<keyword evidence="2" id="KW-0812">Transmembrane</keyword>
<evidence type="ECO:0000256" key="1">
    <source>
        <dbReference type="ARBA" id="ARBA00022679"/>
    </source>
</evidence>
<dbReference type="FunCoup" id="C4JMV6">
    <property type="interactions" value="266"/>
</dbReference>
<dbReference type="SFLD" id="SFLDG01018">
    <property type="entry name" value="Squalene/Phytoene_Synthase_Lik"/>
    <property type="match status" value="1"/>
</dbReference>
<dbReference type="OrthoDB" id="431150at2759"/>
<dbReference type="GO" id="GO:0005789">
    <property type="term" value="C:endoplasmic reticulum membrane"/>
    <property type="evidence" value="ECO:0007669"/>
    <property type="project" value="TreeGrafter"/>
</dbReference>
<dbReference type="VEuPathDB" id="FungiDB:UREG_04164"/>
<dbReference type="EMBL" id="CH476616">
    <property type="protein sequence ID" value="EEP79318.1"/>
    <property type="molecule type" value="Genomic_DNA"/>
</dbReference>
<dbReference type="RefSeq" id="XP_002544647.1">
    <property type="nucleotide sequence ID" value="XM_002544601.1"/>
</dbReference>
<sequence length="396" mass="45841">MPSLRDAVYYLFHVQELRAIVQWMMLRKPVHPRDERKESRNVKECYRFLALTSRSFVAVCQELHPELLMPVVVFYLVLRSLDTIEDDMTIGIESKEPLLRNFYMHVGDEGWTFDGSGHRQENGQWHGRLRENGKRNANGLSVNTIKDYELYCHYVAGLVGEGLTRLFVQANFVDPALLTHKPELMESMGQLLQQTNIIRDIREDYDSKRYFWPKEAWSKYVQNFSDLFLPQNREKALQCSSEIVLMALTRAAQCLQYMAGVREQSTFNFVAIPQTMAIATLELCFQNPAVFDRNVKLSRGSACQIMLESTQDFQQVCKVFSRYATRIRRKNNPSDPHFLDIDITCGKIERFFEVNFPEEAKRKAQKAEARKGVIYMGVAMLGVIAAVMAGASWFQR</sequence>
<dbReference type="Gene3D" id="1.10.600.10">
    <property type="entry name" value="Farnesyl Diphosphate Synthase"/>
    <property type="match status" value="2"/>
</dbReference>
<dbReference type="eggNOG" id="KOG1459">
    <property type="taxonomic scope" value="Eukaryota"/>
</dbReference>
<dbReference type="KEGG" id="ure:UREG_04164"/>
<reference evidence="4" key="1">
    <citation type="journal article" date="2009" name="Genome Res.">
        <title>Comparative genomic analyses of the human fungal pathogens Coccidioides and their relatives.</title>
        <authorList>
            <person name="Sharpton T.J."/>
            <person name="Stajich J.E."/>
            <person name="Rounsley S.D."/>
            <person name="Gardner M.J."/>
            <person name="Wortman J.R."/>
            <person name="Jordar V.S."/>
            <person name="Maiti R."/>
            <person name="Kodira C.D."/>
            <person name="Neafsey D.E."/>
            <person name="Zeng Q."/>
            <person name="Hung C.-Y."/>
            <person name="McMahan C."/>
            <person name="Muszewska A."/>
            <person name="Grynberg M."/>
            <person name="Mandel M.A."/>
            <person name="Kellner E.M."/>
            <person name="Barker B.M."/>
            <person name="Galgiani J.N."/>
            <person name="Orbach M.J."/>
            <person name="Kirkland T.N."/>
            <person name="Cole G.T."/>
            <person name="Henn M.R."/>
            <person name="Birren B.W."/>
            <person name="Taylor J.W."/>
        </authorList>
    </citation>
    <scope>NUCLEOTIDE SEQUENCE [LARGE SCALE GENOMIC DNA]</scope>
    <source>
        <strain evidence="4">UAMH 1704</strain>
    </source>
</reference>
<gene>
    <name evidence="3" type="ORF">UREG_04164</name>
</gene>
<accession>C4JMV6</accession>
<dbReference type="GO" id="GO:0051996">
    <property type="term" value="F:squalene synthase [NAD(P)H] activity"/>
    <property type="evidence" value="ECO:0007669"/>
    <property type="project" value="InterPro"/>
</dbReference>
<keyword evidence="4" id="KW-1185">Reference proteome</keyword>
<dbReference type="PANTHER" id="PTHR11626:SF2">
    <property type="entry name" value="SQUALENE SYNTHASE"/>
    <property type="match status" value="1"/>
</dbReference>
<dbReference type="PANTHER" id="PTHR11626">
    <property type="entry name" value="FARNESYL-DIPHOSPHATE FARNESYLTRANSFERASE"/>
    <property type="match status" value="1"/>
</dbReference>
<organism evidence="3 4">
    <name type="scientific">Uncinocarpus reesii (strain UAMH 1704)</name>
    <dbReference type="NCBI Taxonomy" id="336963"/>
    <lineage>
        <taxon>Eukaryota</taxon>
        <taxon>Fungi</taxon>
        <taxon>Dikarya</taxon>
        <taxon>Ascomycota</taxon>
        <taxon>Pezizomycotina</taxon>
        <taxon>Eurotiomycetes</taxon>
        <taxon>Eurotiomycetidae</taxon>
        <taxon>Onygenales</taxon>
        <taxon>Onygenaceae</taxon>
        <taxon>Uncinocarpus</taxon>
    </lineage>
</organism>
<dbReference type="GO" id="GO:0045338">
    <property type="term" value="P:farnesyl diphosphate metabolic process"/>
    <property type="evidence" value="ECO:0007669"/>
    <property type="project" value="InterPro"/>
</dbReference>
<dbReference type="AlphaFoldDB" id="C4JMV6"/>
<proteinExistence type="predicted"/>
<dbReference type="CDD" id="cd00683">
    <property type="entry name" value="Trans_IPPS_HH"/>
    <property type="match status" value="1"/>
</dbReference>
<dbReference type="InParanoid" id="C4JMV6"/>
<dbReference type="HOGENOM" id="CLU_031981_2_1_1"/>
<dbReference type="SUPFAM" id="SSF48576">
    <property type="entry name" value="Terpenoid synthases"/>
    <property type="match status" value="1"/>
</dbReference>
<protein>
    <submittedName>
        <fullName evidence="3">Squalene synthetase</fullName>
    </submittedName>
</protein>
<dbReference type="Proteomes" id="UP000002058">
    <property type="component" value="Unassembled WGS sequence"/>
</dbReference>
<dbReference type="SFLD" id="SFLDS00005">
    <property type="entry name" value="Isoprenoid_Synthase_Type_I"/>
    <property type="match status" value="1"/>
</dbReference>
<dbReference type="PROSITE" id="PS01045">
    <property type="entry name" value="SQUALEN_PHYTOEN_SYN_2"/>
    <property type="match status" value="1"/>
</dbReference>
<dbReference type="InterPro" id="IPR019845">
    <property type="entry name" value="Squalene/phytoene_synthase_CS"/>
</dbReference>
<keyword evidence="2" id="KW-1133">Transmembrane helix</keyword>
<dbReference type="STRING" id="336963.C4JMV6"/>
<keyword evidence="2" id="KW-0472">Membrane</keyword>
<dbReference type="InterPro" id="IPR008949">
    <property type="entry name" value="Isoprenoid_synthase_dom_sf"/>
</dbReference>
<dbReference type="InterPro" id="IPR002060">
    <property type="entry name" value="Squ/phyt_synthse"/>
</dbReference>
<evidence type="ECO:0000313" key="3">
    <source>
        <dbReference type="EMBL" id="EEP79318.1"/>
    </source>
</evidence>